<sequence>MPQNNPNSNTNQLETELKFSLLPESKKSFLTLMASLIPSLPKSCQLSNTYYETEDNFLRRHDMGLRVRGFNDEYEMTLKTASVGMPGIAKRQEYNVHLVDGKLNIHLLPDNIWPNGTDCIELQALLKPQFTTNFLRTTWLVELSSTTCVEVVLDEGAITSNQLNEPICEVEIELKSGSLNEVLIFALNILKINGLRISDLSKAARGHMLQLRSQSSLDAQQILNAPKVITSTNQKDKLANLLQQLLYLEECFLRNTLEIEKCISDLLHLIDMISEILLVSPPAAESHIKEYLFKNYLYSYPYNSLKIRALKYISTQ</sequence>
<dbReference type="SMART" id="SM01118">
    <property type="entry name" value="CYTH"/>
    <property type="match status" value="1"/>
</dbReference>
<dbReference type="SUPFAM" id="SSF55154">
    <property type="entry name" value="CYTH-like phosphatases"/>
    <property type="match status" value="1"/>
</dbReference>
<dbReference type="OrthoDB" id="3034217at2"/>
<dbReference type="PANTHER" id="PTHR39569">
    <property type="entry name" value="INORGANIC TRIPHOSPHATASE"/>
    <property type="match status" value="1"/>
</dbReference>
<gene>
    <name evidence="2" type="ORF">SAMN02583745_00390</name>
</gene>
<evidence type="ECO:0000259" key="1">
    <source>
        <dbReference type="PROSITE" id="PS51707"/>
    </source>
</evidence>
<dbReference type="GO" id="GO:0046872">
    <property type="term" value="F:metal ion binding"/>
    <property type="evidence" value="ECO:0007669"/>
    <property type="project" value="TreeGrafter"/>
</dbReference>
<proteinExistence type="predicted"/>
<name>A0A1H9YWB9_9GAMM</name>
<dbReference type="STRING" id="1123402.SAMN02583745_00390"/>
<organism evidence="2 3">
    <name type="scientific">Thorsellia anophelis DSM 18579</name>
    <dbReference type="NCBI Taxonomy" id="1123402"/>
    <lineage>
        <taxon>Bacteria</taxon>
        <taxon>Pseudomonadati</taxon>
        <taxon>Pseudomonadota</taxon>
        <taxon>Gammaproteobacteria</taxon>
        <taxon>Enterobacterales</taxon>
        <taxon>Thorselliaceae</taxon>
        <taxon>Thorsellia</taxon>
    </lineage>
</organism>
<dbReference type="InterPro" id="IPR039013">
    <property type="entry name" value="YgiF"/>
</dbReference>
<evidence type="ECO:0000313" key="2">
    <source>
        <dbReference type="EMBL" id="SES73478.1"/>
    </source>
</evidence>
<dbReference type="PROSITE" id="PS51707">
    <property type="entry name" value="CYTH"/>
    <property type="match status" value="1"/>
</dbReference>
<dbReference type="Pfam" id="PF01928">
    <property type="entry name" value="CYTH"/>
    <property type="match status" value="1"/>
</dbReference>
<reference evidence="3" key="1">
    <citation type="submission" date="2016-10" db="EMBL/GenBank/DDBJ databases">
        <authorList>
            <person name="Varghese N."/>
            <person name="Submissions S."/>
        </authorList>
    </citation>
    <scope>NUCLEOTIDE SEQUENCE [LARGE SCALE GENOMIC DNA]</scope>
    <source>
        <strain evidence="3">DSM 18579</strain>
    </source>
</reference>
<feature type="domain" description="CYTH" evidence="1">
    <location>
        <begin position="12"/>
        <end position="213"/>
    </location>
</feature>
<dbReference type="EMBL" id="FOHV01000002">
    <property type="protein sequence ID" value="SES73478.1"/>
    <property type="molecule type" value="Genomic_DNA"/>
</dbReference>
<accession>A0A1H9YWB9</accession>
<dbReference type="Proteomes" id="UP000242642">
    <property type="component" value="Unassembled WGS sequence"/>
</dbReference>
<evidence type="ECO:0000313" key="3">
    <source>
        <dbReference type="Proteomes" id="UP000242642"/>
    </source>
</evidence>
<dbReference type="RefSeq" id="WP_093317296.1">
    <property type="nucleotide sequence ID" value="NZ_FOHV01000002.1"/>
</dbReference>
<keyword evidence="3" id="KW-1185">Reference proteome</keyword>
<dbReference type="CDD" id="cd07756">
    <property type="entry name" value="CYTH-like_Pase_CHAD"/>
    <property type="match status" value="1"/>
</dbReference>
<dbReference type="Gene3D" id="2.40.320.10">
    <property type="entry name" value="Hypothetical Protein Pfu-838710-001"/>
    <property type="match status" value="1"/>
</dbReference>
<dbReference type="InterPro" id="IPR023577">
    <property type="entry name" value="CYTH_domain"/>
</dbReference>
<dbReference type="GO" id="GO:0050355">
    <property type="term" value="F:inorganic triphosphate phosphatase activity"/>
    <property type="evidence" value="ECO:0007669"/>
    <property type="project" value="InterPro"/>
</dbReference>
<dbReference type="PANTHER" id="PTHR39569:SF1">
    <property type="entry name" value="INORGANIC TRIPHOSPHATASE"/>
    <property type="match status" value="1"/>
</dbReference>
<dbReference type="InterPro" id="IPR033469">
    <property type="entry name" value="CYTH-like_dom_sf"/>
</dbReference>
<protein>
    <submittedName>
        <fullName evidence="2">CYTH domain-containing protein</fullName>
    </submittedName>
</protein>
<dbReference type="AlphaFoldDB" id="A0A1H9YWB9"/>